<evidence type="ECO:0000313" key="1">
    <source>
        <dbReference type="EMBL" id="KAF6138839.1"/>
    </source>
</evidence>
<keyword evidence="2" id="KW-1185">Reference proteome</keyword>
<dbReference type="PANTHER" id="PTHR35097:SF1">
    <property type="entry name" value="GDSL ESTERASE_LIPASE"/>
    <property type="match status" value="1"/>
</dbReference>
<protein>
    <submittedName>
        <fullName evidence="1">Uncharacterized protein</fullName>
    </submittedName>
</protein>
<dbReference type="Proteomes" id="UP000541444">
    <property type="component" value="Unassembled WGS sequence"/>
</dbReference>
<dbReference type="PANTHER" id="PTHR35097">
    <property type="entry name" value="GDSL ESTERASE/LIPASE"/>
    <property type="match status" value="1"/>
</dbReference>
<dbReference type="AlphaFoldDB" id="A0A7J7L8E6"/>
<proteinExistence type="predicted"/>
<comment type="caution">
    <text evidence="1">The sequence shown here is derived from an EMBL/GenBank/DDBJ whole genome shotgun (WGS) entry which is preliminary data.</text>
</comment>
<accession>A0A7J7L8E6</accession>
<dbReference type="EMBL" id="JACGCM010002538">
    <property type="protein sequence ID" value="KAF6138839.1"/>
    <property type="molecule type" value="Genomic_DNA"/>
</dbReference>
<sequence length="150" mass="16823">MDVVLDKLKEFTYTLLYNPQSYCCRHNPIEILKRLQREAFSDTMKLRNRLDKHDRLLSSFYKSTPFNHSTTHLSEEVDVGGALLLVDNGGGGGGGGGGAPRLMKHELGPEFIQGSLFKQILQATMRLQPSLSQLKATRPIPMMFLGARFL</sequence>
<gene>
    <name evidence="1" type="ORF">GIB67_018570</name>
</gene>
<name>A0A7J7L8E6_9MAGN</name>
<dbReference type="OrthoDB" id="2017825at2759"/>
<reference evidence="1 2" key="1">
    <citation type="journal article" date="2020" name="IScience">
        <title>Genome Sequencing of the Endangered Kingdonia uniflora (Circaeasteraceae, Ranunculales) Reveals Potential Mechanisms of Evolutionary Specialization.</title>
        <authorList>
            <person name="Sun Y."/>
            <person name="Deng T."/>
            <person name="Zhang A."/>
            <person name="Moore M.J."/>
            <person name="Landis J.B."/>
            <person name="Lin N."/>
            <person name="Zhang H."/>
            <person name="Zhang X."/>
            <person name="Huang J."/>
            <person name="Zhang X."/>
            <person name="Sun H."/>
            <person name="Wang H."/>
        </authorList>
    </citation>
    <scope>NUCLEOTIDE SEQUENCE [LARGE SCALE GENOMIC DNA]</scope>
    <source>
        <strain evidence="1">TB1705</strain>
        <tissue evidence="1">Leaf</tissue>
    </source>
</reference>
<organism evidence="1 2">
    <name type="scientific">Kingdonia uniflora</name>
    <dbReference type="NCBI Taxonomy" id="39325"/>
    <lineage>
        <taxon>Eukaryota</taxon>
        <taxon>Viridiplantae</taxon>
        <taxon>Streptophyta</taxon>
        <taxon>Embryophyta</taxon>
        <taxon>Tracheophyta</taxon>
        <taxon>Spermatophyta</taxon>
        <taxon>Magnoliopsida</taxon>
        <taxon>Ranunculales</taxon>
        <taxon>Circaeasteraceae</taxon>
        <taxon>Kingdonia</taxon>
    </lineage>
</organism>
<evidence type="ECO:0000313" key="2">
    <source>
        <dbReference type="Proteomes" id="UP000541444"/>
    </source>
</evidence>